<feature type="transmembrane region" description="Helical" evidence="11">
    <location>
        <begin position="57"/>
        <end position="76"/>
    </location>
</feature>
<dbReference type="OrthoDB" id="10259681at2759"/>
<dbReference type="AlphaFoldDB" id="A0A3P6UYJ2"/>
<evidence type="ECO:0000256" key="3">
    <source>
        <dbReference type="ARBA" id="ARBA00022516"/>
    </source>
</evidence>
<dbReference type="UniPathway" id="UPA00094"/>
<keyword evidence="13" id="KW-1185">Reference proteome</keyword>
<dbReference type="STRING" id="42156.A0A3P6UYJ2"/>
<feature type="transmembrane region" description="Helical" evidence="11">
    <location>
        <begin position="20"/>
        <end position="41"/>
    </location>
</feature>
<keyword evidence="8" id="KW-0443">Lipid metabolism</keyword>
<evidence type="ECO:0000256" key="9">
    <source>
        <dbReference type="ARBA" id="ARBA00023136"/>
    </source>
</evidence>
<sequence length="91" mass="10520">MYAYYSVTVWGVRVPKLLSMFVTVLQTSQMLVGVLISMIAFKQKLTNAICQQSMDNLAFGFAIYASFAILFMRYFYDAYMRPKKASEKKMI</sequence>
<evidence type="ECO:0000313" key="13">
    <source>
        <dbReference type="Proteomes" id="UP000277928"/>
    </source>
</evidence>
<gene>
    <name evidence="12" type="ORF">NLS_LOCUS6796</name>
</gene>
<evidence type="ECO:0000256" key="1">
    <source>
        <dbReference type="ARBA" id="ARBA00004141"/>
    </source>
</evidence>
<evidence type="ECO:0000256" key="7">
    <source>
        <dbReference type="ARBA" id="ARBA00022989"/>
    </source>
</evidence>
<evidence type="ECO:0000256" key="4">
    <source>
        <dbReference type="ARBA" id="ARBA00022679"/>
    </source>
</evidence>
<accession>A0A3P6UYJ2</accession>
<evidence type="ECO:0000256" key="6">
    <source>
        <dbReference type="ARBA" id="ARBA00022832"/>
    </source>
</evidence>
<organism evidence="12 13">
    <name type="scientific">Litomosoides sigmodontis</name>
    <name type="common">Filarial nematode worm</name>
    <dbReference type="NCBI Taxonomy" id="42156"/>
    <lineage>
        <taxon>Eukaryota</taxon>
        <taxon>Metazoa</taxon>
        <taxon>Ecdysozoa</taxon>
        <taxon>Nematoda</taxon>
        <taxon>Chromadorea</taxon>
        <taxon>Rhabditida</taxon>
        <taxon>Spirurina</taxon>
        <taxon>Spiruromorpha</taxon>
        <taxon>Filarioidea</taxon>
        <taxon>Onchocercidae</taxon>
        <taxon>Litomosoides</taxon>
    </lineage>
</organism>
<dbReference type="EMBL" id="UYRX01000631">
    <property type="protein sequence ID" value="VDK84728.1"/>
    <property type="molecule type" value="Genomic_DNA"/>
</dbReference>
<evidence type="ECO:0000256" key="8">
    <source>
        <dbReference type="ARBA" id="ARBA00023098"/>
    </source>
</evidence>
<comment type="subcellular location">
    <subcellularLocation>
        <location evidence="1">Membrane</location>
        <topology evidence="1">Multi-pass membrane protein</topology>
    </subcellularLocation>
</comment>
<reference evidence="12 13" key="1">
    <citation type="submission" date="2018-08" db="EMBL/GenBank/DDBJ databases">
        <authorList>
            <person name="Laetsch R D."/>
            <person name="Stevens L."/>
            <person name="Kumar S."/>
            <person name="Blaxter L. M."/>
        </authorList>
    </citation>
    <scope>NUCLEOTIDE SEQUENCE [LARGE SCALE GENOMIC DNA]</scope>
</reference>
<dbReference type="GO" id="GO:0009922">
    <property type="term" value="F:fatty acid elongase activity"/>
    <property type="evidence" value="ECO:0007669"/>
    <property type="project" value="InterPro"/>
</dbReference>
<evidence type="ECO:0000256" key="11">
    <source>
        <dbReference type="SAM" id="Phobius"/>
    </source>
</evidence>
<evidence type="ECO:0000313" key="12">
    <source>
        <dbReference type="EMBL" id="VDK84728.1"/>
    </source>
</evidence>
<comment type="pathway">
    <text evidence="2">Lipid metabolism; fatty acid biosynthesis.</text>
</comment>
<dbReference type="Pfam" id="PF01151">
    <property type="entry name" value="ELO"/>
    <property type="match status" value="1"/>
</dbReference>
<proteinExistence type="predicted"/>
<keyword evidence="6" id="KW-0276">Fatty acid metabolism</keyword>
<keyword evidence="9 11" id="KW-0472">Membrane</keyword>
<dbReference type="Proteomes" id="UP000277928">
    <property type="component" value="Unassembled WGS sequence"/>
</dbReference>
<keyword evidence="3" id="KW-0444">Lipid biosynthesis</keyword>
<name>A0A3P6UYJ2_LITSI</name>
<keyword evidence="10" id="KW-0275">Fatty acid biosynthesis</keyword>
<dbReference type="OMA" id="HWSEFAS"/>
<dbReference type="GO" id="GO:0016020">
    <property type="term" value="C:membrane"/>
    <property type="evidence" value="ECO:0007669"/>
    <property type="project" value="UniProtKB-SubCell"/>
</dbReference>
<dbReference type="InterPro" id="IPR002076">
    <property type="entry name" value="ELO_fam"/>
</dbReference>
<keyword evidence="5 11" id="KW-0812">Transmembrane</keyword>
<evidence type="ECO:0000256" key="2">
    <source>
        <dbReference type="ARBA" id="ARBA00005194"/>
    </source>
</evidence>
<evidence type="ECO:0000256" key="5">
    <source>
        <dbReference type="ARBA" id="ARBA00022692"/>
    </source>
</evidence>
<dbReference type="GO" id="GO:0006633">
    <property type="term" value="P:fatty acid biosynthetic process"/>
    <property type="evidence" value="ECO:0007669"/>
    <property type="project" value="UniProtKB-UniPathway"/>
</dbReference>
<keyword evidence="7 11" id="KW-1133">Transmembrane helix</keyword>
<keyword evidence="4" id="KW-0808">Transferase</keyword>
<protein>
    <submittedName>
        <fullName evidence="12">Uncharacterized protein</fullName>
    </submittedName>
</protein>
<evidence type="ECO:0000256" key="10">
    <source>
        <dbReference type="ARBA" id="ARBA00023160"/>
    </source>
</evidence>